<keyword evidence="8" id="KW-1185">Reference proteome</keyword>
<evidence type="ECO:0000256" key="4">
    <source>
        <dbReference type="ARBA" id="ARBA00022729"/>
    </source>
</evidence>
<dbReference type="Gene3D" id="3.40.50.1980">
    <property type="entry name" value="Nitrogenase molybdenum iron protein domain"/>
    <property type="match status" value="2"/>
</dbReference>
<keyword evidence="4 5" id="KW-0732">Signal</keyword>
<comment type="subcellular location">
    <subcellularLocation>
        <location evidence="1">Cell envelope</location>
    </subcellularLocation>
</comment>
<dbReference type="InterPro" id="IPR051313">
    <property type="entry name" value="Bact_iron-sidero_bind"/>
</dbReference>
<evidence type="ECO:0000313" key="8">
    <source>
        <dbReference type="Proteomes" id="UP001501747"/>
    </source>
</evidence>
<gene>
    <name evidence="7" type="ORF">GCM10022247_62750</name>
</gene>
<name>A0ABP7TNZ1_9PSEU</name>
<comment type="caution">
    <text evidence="7">The sequence shown here is derived from an EMBL/GenBank/DDBJ whole genome shotgun (WGS) entry which is preliminary data.</text>
</comment>
<dbReference type="SUPFAM" id="SSF53807">
    <property type="entry name" value="Helical backbone' metal receptor"/>
    <property type="match status" value="1"/>
</dbReference>
<evidence type="ECO:0000256" key="3">
    <source>
        <dbReference type="ARBA" id="ARBA00022448"/>
    </source>
</evidence>
<proteinExistence type="inferred from homology"/>
<dbReference type="RefSeq" id="WP_344882816.1">
    <property type="nucleotide sequence ID" value="NZ_BAABAL010000019.1"/>
</dbReference>
<evidence type="ECO:0000256" key="1">
    <source>
        <dbReference type="ARBA" id="ARBA00004196"/>
    </source>
</evidence>
<evidence type="ECO:0000259" key="6">
    <source>
        <dbReference type="PROSITE" id="PS50983"/>
    </source>
</evidence>
<dbReference type="EMBL" id="BAABAL010000019">
    <property type="protein sequence ID" value="GAA4029144.1"/>
    <property type="molecule type" value="Genomic_DNA"/>
</dbReference>
<feature type="chain" id="PRO_5046691079" evidence="5">
    <location>
        <begin position="23"/>
        <end position="336"/>
    </location>
</feature>
<evidence type="ECO:0000256" key="5">
    <source>
        <dbReference type="SAM" id="SignalP"/>
    </source>
</evidence>
<dbReference type="PROSITE" id="PS50983">
    <property type="entry name" value="FE_B12_PBP"/>
    <property type="match status" value="1"/>
</dbReference>
<dbReference type="PANTHER" id="PTHR30532:SF25">
    <property type="entry name" value="IRON(III) DICITRATE-BINDING PERIPLASMIC PROTEIN"/>
    <property type="match status" value="1"/>
</dbReference>
<dbReference type="PANTHER" id="PTHR30532">
    <property type="entry name" value="IRON III DICITRATE-BINDING PERIPLASMIC PROTEIN"/>
    <property type="match status" value="1"/>
</dbReference>
<dbReference type="PROSITE" id="PS51257">
    <property type="entry name" value="PROKAR_LIPOPROTEIN"/>
    <property type="match status" value="1"/>
</dbReference>
<protein>
    <submittedName>
        <fullName evidence="7">Iron-siderophore ABC transporter substrate-binding protein</fullName>
    </submittedName>
</protein>
<dbReference type="InterPro" id="IPR002491">
    <property type="entry name" value="ABC_transptr_periplasmic_BD"/>
</dbReference>
<keyword evidence="3" id="KW-0813">Transport</keyword>
<evidence type="ECO:0000313" key="7">
    <source>
        <dbReference type="EMBL" id="GAA4029144.1"/>
    </source>
</evidence>
<sequence length="336" mass="35534">MRSRIPVIAAVAALSLLVGACATGKPAGDQPAVAQGGSEFAKAAEESAKFGTDAASGVFPRTIKHAMGSTVLQKRPERVIVLDGGELDNVVALGVKPVGVAYTEGSPAMPGYLAAKAGEPTNVGTINALKLEAIKGLRPDLILGSRLRAEQLYPKLAEIAPTVFSLRPGFTWKENFRLNAAALDRTADATAQLTDYTRRAKEIGALAEQKLGKRPTISMVRFMPGRIRLYAAKSFIGTILVDAGLPRPTGQEVEDLAVEVSTEQIGKADGDWIFVGTYGDPAKTQQSTIVDGPVWKQLGAAKANHVRTVSDETWFLGLGSLGATEVLNDLTTLLTR</sequence>
<comment type="similarity">
    <text evidence="2">Belongs to the bacterial solute-binding protein 8 family.</text>
</comment>
<feature type="signal peptide" evidence="5">
    <location>
        <begin position="1"/>
        <end position="22"/>
    </location>
</feature>
<dbReference type="Proteomes" id="UP001501747">
    <property type="component" value="Unassembled WGS sequence"/>
</dbReference>
<feature type="domain" description="Fe/B12 periplasmic-binding" evidence="6">
    <location>
        <begin position="78"/>
        <end position="336"/>
    </location>
</feature>
<reference evidence="8" key="1">
    <citation type="journal article" date="2019" name="Int. J. Syst. Evol. Microbiol.">
        <title>The Global Catalogue of Microorganisms (GCM) 10K type strain sequencing project: providing services to taxonomists for standard genome sequencing and annotation.</title>
        <authorList>
            <consortium name="The Broad Institute Genomics Platform"/>
            <consortium name="The Broad Institute Genome Sequencing Center for Infectious Disease"/>
            <person name="Wu L."/>
            <person name="Ma J."/>
        </authorList>
    </citation>
    <scope>NUCLEOTIDE SEQUENCE [LARGE SCALE GENOMIC DNA]</scope>
    <source>
        <strain evidence="8">JCM 17342</strain>
    </source>
</reference>
<organism evidence="7 8">
    <name type="scientific">Allokutzneria multivorans</name>
    <dbReference type="NCBI Taxonomy" id="1142134"/>
    <lineage>
        <taxon>Bacteria</taxon>
        <taxon>Bacillati</taxon>
        <taxon>Actinomycetota</taxon>
        <taxon>Actinomycetes</taxon>
        <taxon>Pseudonocardiales</taxon>
        <taxon>Pseudonocardiaceae</taxon>
        <taxon>Allokutzneria</taxon>
    </lineage>
</organism>
<dbReference type="Pfam" id="PF01497">
    <property type="entry name" value="Peripla_BP_2"/>
    <property type="match status" value="1"/>
</dbReference>
<accession>A0ABP7TNZ1</accession>
<dbReference type="CDD" id="cd01146">
    <property type="entry name" value="FhuD"/>
    <property type="match status" value="1"/>
</dbReference>
<evidence type="ECO:0000256" key="2">
    <source>
        <dbReference type="ARBA" id="ARBA00008814"/>
    </source>
</evidence>